<evidence type="ECO:0000313" key="1">
    <source>
        <dbReference type="EMBL" id="KAI0053944.1"/>
    </source>
</evidence>
<accession>A0ACB8SBQ5</accession>
<protein>
    <submittedName>
        <fullName evidence="1">Uncharacterized protein</fullName>
    </submittedName>
</protein>
<comment type="caution">
    <text evidence="1">The sequence shown here is derived from an EMBL/GenBank/DDBJ whole genome shotgun (WGS) entry which is preliminary data.</text>
</comment>
<reference evidence="1" key="1">
    <citation type="submission" date="2021-02" db="EMBL/GenBank/DDBJ databases">
        <authorList>
            <consortium name="DOE Joint Genome Institute"/>
            <person name="Ahrendt S."/>
            <person name="Looney B.P."/>
            <person name="Miyauchi S."/>
            <person name="Morin E."/>
            <person name="Drula E."/>
            <person name="Courty P.E."/>
            <person name="Chicoki N."/>
            <person name="Fauchery L."/>
            <person name="Kohler A."/>
            <person name="Kuo A."/>
            <person name="Labutti K."/>
            <person name="Pangilinan J."/>
            <person name="Lipzen A."/>
            <person name="Riley R."/>
            <person name="Andreopoulos W."/>
            <person name="He G."/>
            <person name="Johnson J."/>
            <person name="Barry K.W."/>
            <person name="Grigoriev I.V."/>
            <person name="Nagy L."/>
            <person name="Hibbett D."/>
            <person name="Henrissat B."/>
            <person name="Matheny P.B."/>
            <person name="Labbe J."/>
            <person name="Martin F."/>
        </authorList>
    </citation>
    <scope>NUCLEOTIDE SEQUENCE</scope>
    <source>
        <strain evidence="1">FP105234-sp</strain>
    </source>
</reference>
<name>A0ACB8SBQ5_9AGAM</name>
<sequence>MLALLAQCRRQCLPLLSFALFQSTQLRSRSFHGVSLHPSIQGFASSLAQTQPCFSVSSSRVRVLYEPRAFYDTLLSMIRGARKRIFISSLYIGSGETELVHALHDALRLTPSLHVYLQLDLNRSTRPGSASTTTLLAPLLVDFPTRTHVSLFRSPKLKGLMARLVPPRFNEGWGTWHAKIYGADDDIMISGANLNKSYFTDRQDRYLQFTKAPDFADYCFSFLQTAASFSYQLLPPAPSEAPDTSAQSQLHWPHPSHPHHIERQAGLALTQLQQSYVEQNQNTIACGRGQGDDDTFIFPVIQAGQFGVREEERCLGLLFDTLSQDMHTGGSSGKSPLPLVDLTSGYFGLHGPYQEMLLQSPANVRIICASPEANGFLGSRGISGRIPEGYTYLEKRFMSAVQAAGRGWIESNSQQPSGAGIQLFEWRREGWTYHSKGIWLSPSPSSAPILTLFGSTNLNSRSSSLDAELSFVLLTSSPALQSQLKQEVDGLQAHAGPWRGDERPVRVGTKVLVGVVGGML</sequence>
<keyword evidence="2" id="KW-1185">Reference proteome</keyword>
<organism evidence="1 2">
    <name type="scientific">Auriscalpium vulgare</name>
    <dbReference type="NCBI Taxonomy" id="40419"/>
    <lineage>
        <taxon>Eukaryota</taxon>
        <taxon>Fungi</taxon>
        <taxon>Dikarya</taxon>
        <taxon>Basidiomycota</taxon>
        <taxon>Agaricomycotina</taxon>
        <taxon>Agaricomycetes</taxon>
        <taxon>Russulales</taxon>
        <taxon>Auriscalpiaceae</taxon>
        <taxon>Auriscalpium</taxon>
    </lineage>
</organism>
<dbReference type="EMBL" id="MU275838">
    <property type="protein sequence ID" value="KAI0053944.1"/>
    <property type="molecule type" value="Genomic_DNA"/>
</dbReference>
<gene>
    <name evidence="1" type="ORF">FA95DRAFT_17666</name>
</gene>
<proteinExistence type="predicted"/>
<reference evidence="1" key="2">
    <citation type="journal article" date="2022" name="New Phytol.">
        <title>Evolutionary transition to the ectomycorrhizal habit in the genomes of a hyperdiverse lineage of mushroom-forming fungi.</title>
        <authorList>
            <person name="Looney B."/>
            <person name="Miyauchi S."/>
            <person name="Morin E."/>
            <person name="Drula E."/>
            <person name="Courty P.E."/>
            <person name="Kohler A."/>
            <person name="Kuo A."/>
            <person name="LaButti K."/>
            <person name="Pangilinan J."/>
            <person name="Lipzen A."/>
            <person name="Riley R."/>
            <person name="Andreopoulos W."/>
            <person name="He G."/>
            <person name="Johnson J."/>
            <person name="Nolan M."/>
            <person name="Tritt A."/>
            <person name="Barry K.W."/>
            <person name="Grigoriev I.V."/>
            <person name="Nagy L.G."/>
            <person name="Hibbett D."/>
            <person name="Henrissat B."/>
            <person name="Matheny P.B."/>
            <person name="Labbe J."/>
            <person name="Martin F.M."/>
        </authorList>
    </citation>
    <scope>NUCLEOTIDE SEQUENCE</scope>
    <source>
        <strain evidence="1">FP105234-sp</strain>
    </source>
</reference>
<evidence type="ECO:0000313" key="2">
    <source>
        <dbReference type="Proteomes" id="UP000814033"/>
    </source>
</evidence>
<dbReference type="Proteomes" id="UP000814033">
    <property type="component" value="Unassembled WGS sequence"/>
</dbReference>